<sequence length="89" mass="10125">MDIERFTDCLENSIPSILQHLEYPDRLQKAMLILNNEPTHPNKDILKSGNENISVKYLYPYVTGLIKVKPRGPRSGTQSAKNLSPKFVV</sequence>
<evidence type="ECO:0000313" key="2">
    <source>
        <dbReference type="EMBL" id="GFR01943.1"/>
    </source>
</evidence>
<evidence type="ECO:0000256" key="1">
    <source>
        <dbReference type="SAM" id="MobiDB-lite"/>
    </source>
</evidence>
<dbReference type="EMBL" id="BMAO01015474">
    <property type="protein sequence ID" value="GFR01943.1"/>
    <property type="molecule type" value="Genomic_DNA"/>
</dbReference>
<protein>
    <submittedName>
        <fullName evidence="2">Uncharacterized protein</fullName>
    </submittedName>
</protein>
<organism evidence="2 3">
    <name type="scientific">Trichonephila clavata</name>
    <name type="common">Joro spider</name>
    <name type="synonym">Nephila clavata</name>
    <dbReference type="NCBI Taxonomy" id="2740835"/>
    <lineage>
        <taxon>Eukaryota</taxon>
        <taxon>Metazoa</taxon>
        <taxon>Ecdysozoa</taxon>
        <taxon>Arthropoda</taxon>
        <taxon>Chelicerata</taxon>
        <taxon>Arachnida</taxon>
        <taxon>Araneae</taxon>
        <taxon>Araneomorphae</taxon>
        <taxon>Entelegynae</taxon>
        <taxon>Araneoidea</taxon>
        <taxon>Nephilidae</taxon>
        <taxon>Trichonephila</taxon>
    </lineage>
</organism>
<name>A0A8X6IVL3_TRICU</name>
<gene>
    <name evidence="2" type="ORF">TNCT_106461</name>
</gene>
<feature type="region of interest" description="Disordered" evidence="1">
    <location>
        <begin position="70"/>
        <end position="89"/>
    </location>
</feature>
<dbReference type="AlphaFoldDB" id="A0A8X6IVL3"/>
<comment type="caution">
    <text evidence="2">The sequence shown here is derived from an EMBL/GenBank/DDBJ whole genome shotgun (WGS) entry which is preliminary data.</text>
</comment>
<dbReference type="Proteomes" id="UP000887116">
    <property type="component" value="Unassembled WGS sequence"/>
</dbReference>
<keyword evidence="3" id="KW-1185">Reference proteome</keyword>
<proteinExistence type="predicted"/>
<reference evidence="2" key="1">
    <citation type="submission" date="2020-07" db="EMBL/GenBank/DDBJ databases">
        <title>Multicomponent nature underlies the extraordinary mechanical properties of spider dragline silk.</title>
        <authorList>
            <person name="Kono N."/>
            <person name="Nakamura H."/>
            <person name="Mori M."/>
            <person name="Yoshida Y."/>
            <person name="Ohtoshi R."/>
            <person name="Malay A.D."/>
            <person name="Moran D.A.P."/>
            <person name="Tomita M."/>
            <person name="Numata K."/>
            <person name="Arakawa K."/>
        </authorList>
    </citation>
    <scope>NUCLEOTIDE SEQUENCE</scope>
</reference>
<evidence type="ECO:0000313" key="3">
    <source>
        <dbReference type="Proteomes" id="UP000887116"/>
    </source>
</evidence>
<accession>A0A8X6IVL3</accession>